<dbReference type="CDD" id="cd01392">
    <property type="entry name" value="HTH_LacI"/>
    <property type="match status" value="1"/>
</dbReference>
<dbReference type="Pfam" id="PF00356">
    <property type="entry name" value="LacI"/>
    <property type="match status" value="1"/>
</dbReference>
<dbReference type="Pfam" id="PF13377">
    <property type="entry name" value="Peripla_BP_3"/>
    <property type="match status" value="1"/>
</dbReference>
<dbReference type="Proteomes" id="UP000019753">
    <property type="component" value="Unassembled WGS sequence"/>
</dbReference>
<dbReference type="InterPro" id="IPR028082">
    <property type="entry name" value="Peripla_BP_I"/>
</dbReference>
<keyword evidence="6" id="KW-1185">Reference proteome</keyword>
<dbReference type="InterPro" id="IPR010982">
    <property type="entry name" value="Lambda_DNA-bd_dom_sf"/>
</dbReference>
<dbReference type="SMART" id="SM00354">
    <property type="entry name" value="HTH_LACI"/>
    <property type="match status" value="1"/>
</dbReference>
<dbReference type="InterPro" id="IPR046335">
    <property type="entry name" value="LacI/GalR-like_sensor"/>
</dbReference>
<evidence type="ECO:0000256" key="2">
    <source>
        <dbReference type="ARBA" id="ARBA00023125"/>
    </source>
</evidence>
<evidence type="ECO:0000313" key="6">
    <source>
        <dbReference type="Proteomes" id="UP000019753"/>
    </source>
</evidence>
<keyword evidence="2" id="KW-0238">DNA-binding</keyword>
<comment type="caution">
    <text evidence="5">The sequence shown here is derived from an EMBL/GenBank/DDBJ whole genome shotgun (WGS) entry which is preliminary data.</text>
</comment>
<proteinExistence type="predicted"/>
<dbReference type="Gene3D" id="1.10.260.40">
    <property type="entry name" value="lambda repressor-like DNA-binding domains"/>
    <property type="match status" value="1"/>
</dbReference>
<evidence type="ECO:0000313" key="5">
    <source>
        <dbReference type="EMBL" id="EYR65288.1"/>
    </source>
</evidence>
<reference evidence="5 6" key="1">
    <citation type="submission" date="2014-01" db="EMBL/GenBank/DDBJ databases">
        <title>Actinotalea ferrariae CF5-4.</title>
        <authorList>
            <person name="Chen F."/>
            <person name="Li Y."/>
            <person name="Wang G."/>
        </authorList>
    </citation>
    <scope>NUCLEOTIDE SEQUENCE [LARGE SCALE GENOMIC DNA]</scope>
    <source>
        <strain evidence="5 6">CF5-4</strain>
    </source>
</reference>
<dbReference type="PANTHER" id="PTHR30146">
    <property type="entry name" value="LACI-RELATED TRANSCRIPTIONAL REPRESSOR"/>
    <property type="match status" value="1"/>
</dbReference>
<name>A0A021VVY7_9CELL</name>
<dbReference type="CDD" id="cd01574">
    <property type="entry name" value="PBP1_LacI"/>
    <property type="match status" value="1"/>
</dbReference>
<dbReference type="PROSITE" id="PS50932">
    <property type="entry name" value="HTH_LACI_2"/>
    <property type="match status" value="1"/>
</dbReference>
<dbReference type="GO" id="GO:0000976">
    <property type="term" value="F:transcription cis-regulatory region binding"/>
    <property type="evidence" value="ECO:0007669"/>
    <property type="project" value="TreeGrafter"/>
</dbReference>
<dbReference type="Gene3D" id="3.40.50.2300">
    <property type="match status" value="2"/>
</dbReference>
<dbReference type="EMBL" id="AXCW01000001">
    <property type="protein sequence ID" value="EYR65288.1"/>
    <property type="molecule type" value="Genomic_DNA"/>
</dbReference>
<dbReference type="GO" id="GO:0003700">
    <property type="term" value="F:DNA-binding transcription factor activity"/>
    <property type="evidence" value="ECO:0007669"/>
    <property type="project" value="TreeGrafter"/>
</dbReference>
<dbReference type="AlphaFoldDB" id="A0A021VVY7"/>
<dbReference type="PROSITE" id="PS00356">
    <property type="entry name" value="HTH_LACI_1"/>
    <property type="match status" value="1"/>
</dbReference>
<dbReference type="InterPro" id="IPR000843">
    <property type="entry name" value="HTH_LacI"/>
</dbReference>
<evidence type="ECO:0000256" key="1">
    <source>
        <dbReference type="ARBA" id="ARBA00023015"/>
    </source>
</evidence>
<keyword evidence="3" id="KW-0804">Transcription</keyword>
<dbReference type="SUPFAM" id="SSF53822">
    <property type="entry name" value="Periplasmic binding protein-like I"/>
    <property type="match status" value="1"/>
</dbReference>
<evidence type="ECO:0000259" key="4">
    <source>
        <dbReference type="PROSITE" id="PS50932"/>
    </source>
</evidence>
<feature type="domain" description="HTH lacI-type" evidence="4">
    <location>
        <begin position="8"/>
        <end position="62"/>
    </location>
</feature>
<evidence type="ECO:0000256" key="3">
    <source>
        <dbReference type="ARBA" id="ARBA00023163"/>
    </source>
</evidence>
<organism evidence="5 6">
    <name type="scientific">Actinotalea ferrariae CF5-4</name>
    <dbReference type="NCBI Taxonomy" id="948458"/>
    <lineage>
        <taxon>Bacteria</taxon>
        <taxon>Bacillati</taxon>
        <taxon>Actinomycetota</taxon>
        <taxon>Actinomycetes</taxon>
        <taxon>Micrococcales</taxon>
        <taxon>Cellulomonadaceae</taxon>
        <taxon>Actinotalea</taxon>
    </lineage>
</organism>
<protein>
    <submittedName>
        <fullName evidence="5">LacI family transcriptional regulator</fullName>
    </submittedName>
</protein>
<keyword evidence="1" id="KW-0805">Transcription regulation</keyword>
<dbReference type="OrthoDB" id="9785139at2"/>
<accession>A0A021VVY7</accession>
<dbReference type="PANTHER" id="PTHR30146:SF109">
    <property type="entry name" value="HTH-TYPE TRANSCRIPTIONAL REGULATOR GALS"/>
    <property type="match status" value="1"/>
</dbReference>
<dbReference type="PRINTS" id="PR00036">
    <property type="entry name" value="HTHLACI"/>
</dbReference>
<gene>
    <name evidence="5" type="ORF">N866_00510</name>
</gene>
<sequence>MVDARRRPSLKDVAREAGVSYQTVSRVINDGGRVSTATRDRVLAVIAELGYRRNDAARALVTSRSRAIGVIADASPRYGPVSTLAAVESAARDAGYTALVTTTSYPSPREVAETFRAFVERGVEGVVVIAPRVSLAHVTQEITAGLPVVLLSPGETSHDGITVFYEDQELGARLATRHLVQLGHRKVAHLAGNQEWLDGQVRLRGWQAELRAHGLPAPAVQYGDWTGESAYRIGRRMVAAGLPGSIFIASDLMALGFLRALYEDGVRVPEDISVVGFDDNEFASQVFPPLTTVRQSFSTVGARCMEILLGLIEGREVDTSPAVPELVVRASASAPPYR</sequence>
<dbReference type="SUPFAM" id="SSF47413">
    <property type="entry name" value="lambda repressor-like DNA-binding domains"/>
    <property type="match status" value="1"/>
</dbReference>
<dbReference type="RefSeq" id="WP_034221056.1">
    <property type="nucleotide sequence ID" value="NZ_AXCW01000001.1"/>
</dbReference>